<accession>A0ACA9LR02</accession>
<dbReference type="Proteomes" id="UP000789702">
    <property type="component" value="Unassembled WGS sequence"/>
</dbReference>
<proteinExistence type="predicted"/>
<keyword evidence="2" id="KW-1185">Reference proteome</keyword>
<organism evidence="1 2">
    <name type="scientific">Dentiscutata heterogama</name>
    <dbReference type="NCBI Taxonomy" id="1316150"/>
    <lineage>
        <taxon>Eukaryota</taxon>
        <taxon>Fungi</taxon>
        <taxon>Fungi incertae sedis</taxon>
        <taxon>Mucoromycota</taxon>
        <taxon>Glomeromycotina</taxon>
        <taxon>Glomeromycetes</taxon>
        <taxon>Diversisporales</taxon>
        <taxon>Gigasporaceae</taxon>
        <taxon>Dentiscutata</taxon>
    </lineage>
</organism>
<protein>
    <submittedName>
        <fullName evidence="1">12621_t:CDS:1</fullName>
    </submittedName>
</protein>
<feature type="non-terminal residue" evidence="1">
    <location>
        <position position="1"/>
    </location>
</feature>
<sequence>NQSLIDTHIFEDNFEENNNTEIIQDRLDFSHIGSSNFLPFNIGTKKGSNMAGKNRSWTELTIQELKI</sequence>
<evidence type="ECO:0000313" key="1">
    <source>
        <dbReference type="EMBL" id="CAG8545669.1"/>
    </source>
</evidence>
<comment type="caution">
    <text evidence="1">The sequence shown here is derived from an EMBL/GenBank/DDBJ whole genome shotgun (WGS) entry which is preliminary data.</text>
</comment>
<reference evidence="1" key="1">
    <citation type="submission" date="2021-06" db="EMBL/GenBank/DDBJ databases">
        <authorList>
            <person name="Kallberg Y."/>
            <person name="Tangrot J."/>
            <person name="Rosling A."/>
        </authorList>
    </citation>
    <scope>NUCLEOTIDE SEQUENCE</scope>
    <source>
        <strain evidence="1">IL203A</strain>
    </source>
</reference>
<gene>
    <name evidence="1" type="ORF">DHETER_LOCUS4998</name>
</gene>
<evidence type="ECO:0000313" key="2">
    <source>
        <dbReference type="Proteomes" id="UP000789702"/>
    </source>
</evidence>
<dbReference type="EMBL" id="CAJVPU010005284">
    <property type="protein sequence ID" value="CAG8545669.1"/>
    <property type="molecule type" value="Genomic_DNA"/>
</dbReference>
<name>A0ACA9LR02_9GLOM</name>